<sequence>MKKNPGRPREFDPKDFLNAALGCFWLKGYQGTSVSDLMQASGLASASIYKLYPDKRSIFFAALSQYMEEGLGRMRTRAEEKPPAVALRETLDYCALLSTGEDGERGCFTIAAASELLPADDEVRGKVKYKFDGIKQNLITIFSRGQQQGVFKADTQAEVMAETVFMLLEGMRVYGKVKPDYAMLKLANDFVMDSVLIKHAAD</sequence>
<dbReference type="InterPro" id="IPR036271">
    <property type="entry name" value="Tet_transcr_reg_TetR-rel_C_sf"/>
</dbReference>
<reference evidence="6" key="2">
    <citation type="submission" date="2022-09" db="EMBL/GenBank/DDBJ databases">
        <title>Rouxiella aceris sp. nov., isolated from tree sap and emended description of the genus Rhouxiella.</title>
        <authorList>
            <person name="Kim I.S."/>
        </authorList>
    </citation>
    <scope>NUCLEOTIDE SEQUENCE</scope>
    <source>
        <strain evidence="6">SAP-2</strain>
    </source>
</reference>
<proteinExistence type="predicted"/>
<keyword evidence="1" id="KW-0805">Transcription regulation</keyword>
<evidence type="ECO:0000256" key="2">
    <source>
        <dbReference type="ARBA" id="ARBA00023125"/>
    </source>
</evidence>
<keyword evidence="3" id="KW-0804">Transcription</keyword>
<dbReference type="EMBL" id="JADMKS010000008">
    <property type="protein sequence ID" value="MBF6638630.1"/>
    <property type="molecule type" value="Genomic_DNA"/>
</dbReference>
<name>A0AA40X4P6_9GAMM</name>
<feature type="domain" description="HTH tetR-type" evidence="5">
    <location>
        <begin position="10"/>
        <end position="70"/>
    </location>
</feature>
<feature type="DNA-binding region" description="H-T-H motif" evidence="4">
    <location>
        <begin position="33"/>
        <end position="52"/>
    </location>
</feature>
<evidence type="ECO:0000256" key="3">
    <source>
        <dbReference type="ARBA" id="ARBA00023163"/>
    </source>
</evidence>
<gene>
    <name evidence="6" type="ORF">ITX54_18340</name>
</gene>
<comment type="caution">
    <text evidence="6">The sequence shown here is derived from an EMBL/GenBank/DDBJ whole genome shotgun (WGS) entry which is preliminary data.</text>
</comment>
<dbReference type="Gene3D" id="1.10.10.60">
    <property type="entry name" value="Homeodomain-like"/>
    <property type="match status" value="1"/>
</dbReference>
<dbReference type="PROSITE" id="PS50977">
    <property type="entry name" value="HTH_TETR_2"/>
    <property type="match status" value="1"/>
</dbReference>
<dbReference type="Pfam" id="PF16925">
    <property type="entry name" value="TetR_C_13"/>
    <property type="match status" value="1"/>
</dbReference>
<reference evidence="6" key="1">
    <citation type="submission" date="2020-11" db="EMBL/GenBank/DDBJ databases">
        <authorList>
            <person name="Lee S.D."/>
        </authorList>
    </citation>
    <scope>NUCLEOTIDE SEQUENCE</scope>
    <source>
        <strain evidence="6">SAP-2</strain>
    </source>
</reference>
<dbReference type="InterPro" id="IPR011075">
    <property type="entry name" value="TetR_C"/>
</dbReference>
<evidence type="ECO:0000256" key="1">
    <source>
        <dbReference type="ARBA" id="ARBA00023015"/>
    </source>
</evidence>
<dbReference type="Pfam" id="PF00440">
    <property type="entry name" value="TetR_N"/>
    <property type="match status" value="1"/>
</dbReference>
<protein>
    <submittedName>
        <fullName evidence="6">TetR/AcrR family transcriptional regulator</fullName>
    </submittedName>
</protein>
<dbReference type="Gene3D" id="1.10.357.10">
    <property type="entry name" value="Tetracycline Repressor, domain 2"/>
    <property type="match status" value="1"/>
</dbReference>
<dbReference type="AlphaFoldDB" id="A0AA40X4P6"/>
<dbReference type="SUPFAM" id="SSF46689">
    <property type="entry name" value="Homeodomain-like"/>
    <property type="match status" value="1"/>
</dbReference>
<dbReference type="PANTHER" id="PTHR47506">
    <property type="entry name" value="TRANSCRIPTIONAL REGULATORY PROTEIN"/>
    <property type="match status" value="1"/>
</dbReference>
<accession>A0AA40X4P6</accession>
<dbReference type="SUPFAM" id="SSF48498">
    <property type="entry name" value="Tetracyclin repressor-like, C-terminal domain"/>
    <property type="match status" value="1"/>
</dbReference>
<evidence type="ECO:0000313" key="6">
    <source>
        <dbReference type="EMBL" id="MBF6638630.1"/>
    </source>
</evidence>
<dbReference type="Proteomes" id="UP000705283">
    <property type="component" value="Unassembled WGS sequence"/>
</dbReference>
<evidence type="ECO:0000259" key="5">
    <source>
        <dbReference type="PROSITE" id="PS50977"/>
    </source>
</evidence>
<dbReference type="RefSeq" id="WP_194978641.1">
    <property type="nucleotide sequence ID" value="NZ_JADMKS010000008.1"/>
</dbReference>
<dbReference type="PANTHER" id="PTHR47506:SF10">
    <property type="entry name" value="TRANSCRIPTIONAL REGULATORY PROTEIN"/>
    <property type="match status" value="1"/>
</dbReference>
<dbReference type="InterPro" id="IPR009057">
    <property type="entry name" value="Homeodomain-like_sf"/>
</dbReference>
<evidence type="ECO:0000313" key="7">
    <source>
        <dbReference type="Proteomes" id="UP000705283"/>
    </source>
</evidence>
<dbReference type="InterPro" id="IPR001647">
    <property type="entry name" value="HTH_TetR"/>
</dbReference>
<organism evidence="6 7">
    <name type="scientific">Rouxiella silvae</name>
    <dbReference type="NCBI Taxonomy" id="1646373"/>
    <lineage>
        <taxon>Bacteria</taxon>
        <taxon>Pseudomonadati</taxon>
        <taxon>Pseudomonadota</taxon>
        <taxon>Gammaproteobacteria</taxon>
        <taxon>Enterobacterales</taxon>
        <taxon>Yersiniaceae</taxon>
        <taxon>Rouxiella</taxon>
    </lineage>
</organism>
<keyword evidence="2 4" id="KW-0238">DNA-binding</keyword>
<evidence type="ECO:0000256" key="4">
    <source>
        <dbReference type="PROSITE-ProRule" id="PRU00335"/>
    </source>
</evidence>
<dbReference type="GO" id="GO:0003677">
    <property type="term" value="F:DNA binding"/>
    <property type="evidence" value="ECO:0007669"/>
    <property type="project" value="UniProtKB-UniRule"/>
</dbReference>